<dbReference type="GO" id="GO:0003964">
    <property type="term" value="F:RNA-directed DNA polymerase activity"/>
    <property type="evidence" value="ECO:0007669"/>
    <property type="project" value="UniProtKB-KW"/>
</dbReference>
<feature type="region of interest" description="Disordered" evidence="2">
    <location>
        <begin position="210"/>
        <end position="252"/>
    </location>
</feature>
<keyword evidence="3" id="KW-0378">Hydrolase</keyword>
<keyword evidence="1" id="KW-0175">Coiled coil</keyword>
<name>A0A023EWH0_TRIIF</name>
<dbReference type="AlphaFoldDB" id="A0A023EWH0"/>
<feature type="coiled-coil region" evidence="1">
    <location>
        <begin position="34"/>
        <end position="61"/>
    </location>
</feature>
<reference evidence="3" key="1">
    <citation type="journal article" date="2014" name="PLoS Negl. Trop. Dis.">
        <title>An updated insight into the Sialotranscriptome of Triatoma infestans: developmental stage and geographic variations.</title>
        <authorList>
            <person name="Schwarz A."/>
            <person name="Medrano-Mercado N."/>
            <person name="Schaub G.A."/>
            <person name="Struchiner C.J."/>
            <person name="Bargues M.D."/>
            <person name="Levy M.Z."/>
            <person name="Ribeiro J.M."/>
        </authorList>
    </citation>
    <scope>NUCLEOTIDE SEQUENCE</scope>
    <source>
        <strain evidence="3">Chile</strain>
        <tissue evidence="3">Salivary glands</tissue>
    </source>
</reference>
<evidence type="ECO:0000313" key="3">
    <source>
        <dbReference type="EMBL" id="JAC13650.1"/>
    </source>
</evidence>
<dbReference type="EMBL" id="GBBI01005062">
    <property type="protein sequence ID" value="JAC13650.1"/>
    <property type="molecule type" value="mRNA"/>
</dbReference>
<dbReference type="GO" id="GO:0004519">
    <property type="term" value="F:endonuclease activity"/>
    <property type="evidence" value="ECO:0007669"/>
    <property type="project" value="UniProtKB-KW"/>
</dbReference>
<keyword evidence="3" id="KW-0695">RNA-directed DNA polymerase</keyword>
<protein>
    <submittedName>
        <fullName evidence="3">Putative endonuclease-reverse transcriptase</fullName>
    </submittedName>
</protein>
<dbReference type="Gene3D" id="3.30.70.1820">
    <property type="entry name" value="L1 transposable element, RRM domain"/>
    <property type="match status" value="1"/>
</dbReference>
<keyword evidence="3" id="KW-0255">Endonuclease</keyword>
<organism evidence="3">
    <name type="scientific">Triatoma infestans</name>
    <name type="common">Assassin bug</name>
    <dbReference type="NCBI Taxonomy" id="30076"/>
    <lineage>
        <taxon>Eukaryota</taxon>
        <taxon>Metazoa</taxon>
        <taxon>Ecdysozoa</taxon>
        <taxon>Arthropoda</taxon>
        <taxon>Hexapoda</taxon>
        <taxon>Insecta</taxon>
        <taxon>Pterygota</taxon>
        <taxon>Neoptera</taxon>
        <taxon>Paraneoptera</taxon>
        <taxon>Hemiptera</taxon>
        <taxon>Heteroptera</taxon>
        <taxon>Panheteroptera</taxon>
        <taxon>Cimicomorpha</taxon>
        <taxon>Reduviidae</taxon>
        <taxon>Triatominae</taxon>
        <taxon>Triatoma</taxon>
    </lineage>
</organism>
<keyword evidence="3" id="KW-0808">Transferase</keyword>
<proteinExistence type="evidence at transcript level"/>
<feature type="non-terminal residue" evidence="3">
    <location>
        <position position="1"/>
    </location>
</feature>
<evidence type="ECO:0000256" key="1">
    <source>
        <dbReference type="SAM" id="Coils"/>
    </source>
</evidence>
<sequence>ELEKLLDKFKKELKTEMEQVIKREINNLNISAILDEYGKNYETLKNEIKKLKTQVLKQQQIMEYMRRKNNLIFYGIQEIVGENFEVVEDIILDLCNKVISVQLSRDGLNFVRRLGKPENKKRPVLVSLVSNIHKRKILQNSAKLKETKVFISEDYDPVTQLQSKELLKIQKEMKEAGQNSRLRKHGLIVNGKFVHFTELIKKETRKEVKISEKEMTGSTGGSSSEESEVMKKRKRRGNGARGKADGSTSNIPDLFFRSRNYAVSSARSNK</sequence>
<keyword evidence="3" id="KW-0540">Nuclease</keyword>
<evidence type="ECO:0000256" key="2">
    <source>
        <dbReference type="SAM" id="MobiDB-lite"/>
    </source>
</evidence>
<accession>A0A023EWH0</accession>
<keyword evidence="3" id="KW-0548">Nucleotidyltransferase</keyword>